<organism evidence="2 4">
    <name type="scientific">Roseovarius indicus</name>
    <dbReference type="NCBI Taxonomy" id="540747"/>
    <lineage>
        <taxon>Bacteria</taxon>
        <taxon>Pseudomonadati</taxon>
        <taxon>Pseudomonadota</taxon>
        <taxon>Alphaproteobacteria</taxon>
        <taxon>Rhodobacterales</taxon>
        <taxon>Roseobacteraceae</taxon>
        <taxon>Roseovarius</taxon>
    </lineage>
</organism>
<dbReference type="PATRIC" id="fig|540747.5.peg.3131"/>
<evidence type="ECO:0000313" key="3">
    <source>
        <dbReference type="EMBL" id="QEW28627.1"/>
    </source>
</evidence>
<evidence type="ECO:0000313" key="5">
    <source>
        <dbReference type="Proteomes" id="UP000325785"/>
    </source>
</evidence>
<dbReference type="KEGG" id="rid:RIdsm_04459"/>
<dbReference type="OrthoDB" id="8686772at2"/>
<reference evidence="2 4" key="1">
    <citation type="submission" date="2015-04" db="EMBL/GenBank/DDBJ databases">
        <title>The draft genome sequence of Roseovarius indicus B108T.</title>
        <authorList>
            <person name="Li G."/>
            <person name="Lai Q."/>
            <person name="Shao Z."/>
            <person name="Yan P."/>
        </authorList>
    </citation>
    <scope>NUCLEOTIDE SEQUENCE [LARGE SCALE GENOMIC DNA]</scope>
    <source>
        <strain evidence="2 4">B108</strain>
    </source>
</reference>
<keyword evidence="1" id="KW-0732">Signal</keyword>
<protein>
    <recommendedName>
        <fullName evidence="6">Plant Basic Secretory Protein</fullName>
    </recommendedName>
</protein>
<sequence length="224" mass="25979">MRWFILLSCLLLLSCGRPLTPAEKSFAKQMHGDSLQVSRIRFNNGALIGKTTYLRQKRPRLTCRERILPEPTSKTVTVSPAAFVLFNNVFFSRDWYDDDYFPDYPERMNLVNAMLFAHEITHVWQWQNRAQTGYTPLRSASEHSRSDDPYLFDIATSADFLDYGFEQQASIVEEYVCCATLDPEAPRTKRMASMLRGAFPMGKLHIPEKVRIPWKDAEIENICR</sequence>
<proteinExistence type="predicted"/>
<name>A0A0T5P2N1_9RHOB</name>
<evidence type="ECO:0008006" key="6">
    <source>
        <dbReference type="Google" id="ProtNLM"/>
    </source>
</evidence>
<gene>
    <name evidence="3" type="ORF">RIdsm_04459</name>
    <name evidence="2" type="ORF">XM52_23870</name>
</gene>
<evidence type="ECO:0000256" key="1">
    <source>
        <dbReference type="SAM" id="SignalP"/>
    </source>
</evidence>
<dbReference type="RefSeq" id="WP_057820308.1">
    <property type="nucleotide sequence ID" value="NZ_CAXRJZ010000106.1"/>
</dbReference>
<dbReference type="EMBL" id="CP031598">
    <property type="protein sequence ID" value="QEW28627.1"/>
    <property type="molecule type" value="Genomic_DNA"/>
</dbReference>
<dbReference type="PROSITE" id="PS51257">
    <property type="entry name" value="PROKAR_LIPOPROTEIN"/>
    <property type="match status" value="1"/>
</dbReference>
<dbReference type="EMBL" id="LAXI01000022">
    <property type="protein sequence ID" value="KRS15465.1"/>
    <property type="molecule type" value="Genomic_DNA"/>
</dbReference>
<dbReference type="Proteomes" id="UP000325785">
    <property type="component" value="Chromosome"/>
</dbReference>
<reference evidence="3 5" key="2">
    <citation type="submission" date="2018-08" db="EMBL/GenBank/DDBJ databases">
        <title>Genetic Globetrotter - A new plasmid hitch-hiking vast phylogenetic and geographic distances.</title>
        <authorList>
            <person name="Vollmers J."/>
            <person name="Petersen J."/>
        </authorList>
    </citation>
    <scope>NUCLEOTIDE SEQUENCE [LARGE SCALE GENOMIC DNA]</scope>
    <source>
        <strain evidence="3 5">DSM 26383</strain>
    </source>
</reference>
<keyword evidence="4" id="KW-1185">Reference proteome</keyword>
<accession>A0A0T5P2N1</accession>
<dbReference type="Proteomes" id="UP000051401">
    <property type="component" value="Unassembled WGS sequence"/>
</dbReference>
<dbReference type="STRING" id="540747.SAMN04488031_11527"/>
<evidence type="ECO:0000313" key="4">
    <source>
        <dbReference type="Proteomes" id="UP000051401"/>
    </source>
</evidence>
<feature type="chain" id="PRO_5015044542" description="Plant Basic Secretory Protein" evidence="1">
    <location>
        <begin position="22"/>
        <end position="224"/>
    </location>
</feature>
<feature type="signal peptide" evidence="1">
    <location>
        <begin position="1"/>
        <end position="21"/>
    </location>
</feature>
<dbReference type="AlphaFoldDB" id="A0A0T5P2N1"/>
<evidence type="ECO:0000313" key="2">
    <source>
        <dbReference type="EMBL" id="KRS15465.1"/>
    </source>
</evidence>